<dbReference type="NCBIfam" id="NF041920">
    <property type="entry name" value="DmpI"/>
    <property type="match status" value="1"/>
</dbReference>
<keyword evidence="2" id="KW-0413">Isomerase</keyword>
<dbReference type="OMA" id="MERDNIG"/>
<evidence type="ECO:0000256" key="3">
    <source>
        <dbReference type="PIRSR" id="PIRSR618191-1"/>
    </source>
</evidence>
<dbReference type="PANTHER" id="PTHR35530:SF2">
    <property type="entry name" value="BSL4019 PROTEIN"/>
    <property type="match status" value="1"/>
</dbReference>
<gene>
    <name evidence="5" type="ORF">CA615_07275</name>
</gene>
<evidence type="ECO:0000313" key="6">
    <source>
        <dbReference type="Proteomes" id="UP000248557"/>
    </source>
</evidence>
<comment type="similarity">
    <text evidence="1">Belongs to the 4-oxalocrotonate tautomerase family.</text>
</comment>
<accession>A0A328PX06</accession>
<dbReference type="RefSeq" id="WP_011406979.1">
    <property type="nucleotide sequence ID" value="NZ_CATZNA010000014.1"/>
</dbReference>
<organism evidence="5 6">
    <name type="scientific">Methanosphaera stadtmanae</name>
    <dbReference type="NCBI Taxonomy" id="2317"/>
    <lineage>
        <taxon>Archaea</taxon>
        <taxon>Methanobacteriati</taxon>
        <taxon>Methanobacteriota</taxon>
        <taxon>Methanomada group</taxon>
        <taxon>Methanobacteria</taxon>
        <taxon>Methanobacteriales</taxon>
        <taxon>Methanobacteriaceae</taxon>
        <taxon>Methanosphaera</taxon>
    </lineage>
</organism>
<dbReference type="NCBIfam" id="TIGR00013">
    <property type="entry name" value="taut"/>
    <property type="match status" value="1"/>
</dbReference>
<evidence type="ECO:0000259" key="4">
    <source>
        <dbReference type="Pfam" id="PF01361"/>
    </source>
</evidence>
<evidence type="ECO:0000256" key="1">
    <source>
        <dbReference type="ARBA" id="ARBA00006723"/>
    </source>
</evidence>
<dbReference type="InterPro" id="IPR004370">
    <property type="entry name" value="4-OT-like_dom"/>
</dbReference>
<evidence type="ECO:0000256" key="2">
    <source>
        <dbReference type="ARBA" id="ARBA00023235"/>
    </source>
</evidence>
<dbReference type="Gene3D" id="3.30.429.10">
    <property type="entry name" value="Macrophage Migration Inhibitory Factor"/>
    <property type="match status" value="1"/>
</dbReference>
<dbReference type="Proteomes" id="UP000248557">
    <property type="component" value="Unassembled WGS sequence"/>
</dbReference>
<comment type="caution">
    <text evidence="5">The sequence shown here is derived from an EMBL/GenBank/DDBJ whole genome shotgun (WGS) entry which is preliminary data.</text>
</comment>
<dbReference type="GeneID" id="3854885"/>
<protein>
    <submittedName>
        <fullName evidence="5">4-oxalocrotonate tautomerase</fullName>
    </submittedName>
</protein>
<feature type="domain" description="4-oxalocrotonate tautomerase-like" evidence="4">
    <location>
        <begin position="2"/>
        <end position="59"/>
    </location>
</feature>
<reference evidence="5 6" key="1">
    <citation type="submission" date="2017-05" db="EMBL/GenBank/DDBJ databases">
        <title>Host range expansion of the Methanosphaera genus to humans and monogastric animals involves recent and extensive reduction in genome content.</title>
        <authorList>
            <person name="Hoedt E.C."/>
            <person name="Volmer J.G."/>
            <person name="Parks D.H."/>
            <person name="Rosewarne C.P."/>
            <person name="Denman S.E."/>
            <person name="Mcsweeney C.S."/>
            <person name="O Cuiv P."/>
            <person name="Hugenholtz P."/>
            <person name="Tyson G.W."/>
            <person name="Morrison M."/>
        </authorList>
    </citation>
    <scope>NUCLEOTIDE SEQUENCE [LARGE SCALE GENOMIC DNA]</scope>
    <source>
        <strain evidence="5 6">PA5</strain>
    </source>
</reference>
<proteinExistence type="inferred from homology"/>
<dbReference type="AlphaFoldDB" id="A0A328PX06"/>
<dbReference type="SUPFAM" id="SSF55331">
    <property type="entry name" value="Tautomerase/MIF"/>
    <property type="match status" value="1"/>
</dbReference>
<name>A0A328PX06_9EURY</name>
<sequence>MPIITIEGPKASKEQKKELIEKITKVASECYNLPEQAITISIYENPMDNVGVGGKQLSDMH</sequence>
<dbReference type="GO" id="GO:0016853">
    <property type="term" value="F:isomerase activity"/>
    <property type="evidence" value="ECO:0007669"/>
    <property type="project" value="UniProtKB-KW"/>
</dbReference>
<dbReference type="InterPro" id="IPR014347">
    <property type="entry name" value="Tautomerase/MIF_sf"/>
</dbReference>
<evidence type="ECO:0000313" key="5">
    <source>
        <dbReference type="EMBL" id="RAP02471.1"/>
    </source>
</evidence>
<dbReference type="EMBL" id="NGJK01000090">
    <property type="protein sequence ID" value="RAP02471.1"/>
    <property type="molecule type" value="Genomic_DNA"/>
</dbReference>
<dbReference type="InterPro" id="IPR018191">
    <property type="entry name" value="4-OT"/>
</dbReference>
<feature type="active site" description="Proton acceptor; via imino nitrogen" evidence="3">
    <location>
        <position position="2"/>
    </location>
</feature>
<dbReference type="PANTHER" id="PTHR35530">
    <property type="entry name" value="TAUTOMERASE-RELATED"/>
    <property type="match status" value="1"/>
</dbReference>
<dbReference type="Pfam" id="PF01361">
    <property type="entry name" value="Tautomerase"/>
    <property type="match status" value="1"/>
</dbReference>